<gene>
    <name evidence="1" type="ORF">A3C72_00960</name>
</gene>
<sequence length="67" mass="7750">MLQFEQDKIKNILKIVGSPVGDAPFQPANRRRRKFWRMEVFWPLLTKNFAQNSVSIGSVGVKNDFVV</sequence>
<organism evidence="1 2">
    <name type="scientific">Candidatus Taylorbacteria bacterium RIFCSPHIGHO2_02_FULL_43_32b</name>
    <dbReference type="NCBI Taxonomy" id="1802306"/>
    <lineage>
        <taxon>Bacteria</taxon>
        <taxon>Candidatus Tayloriibacteriota</taxon>
    </lineage>
</organism>
<name>A0A1G2ML82_9BACT</name>
<protein>
    <submittedName>
        <fullName evidence="1">Uncharacterized protein</fullName>
    </submittedName>
</protein>
<dbReference type="STRING" id="1802306.A3C72_00960"/>
<dbReference type="AlphaFoldDB" id="A0A1G2ML82"/>
<reference evidence="1 2" key="1">
    <citation type="journal article" date="2016" name="Nat. Commun.">
        <title>Thousands of microbial genomes shed light on interconnected biogeochemical processes in an aquifer system.</title>
        <authorList>
            <person name="Anantharaman K."/>
            <person name="Brown C.T."/>
            <person name="Hug L.A."/>
            <person name="Sharon I."/>
            <person name="Castelle C.J."/>
            <person name="Probst A.J."/>
            <person name="Thomas B.C."/>
            <person name="Singh A."/>
            <person name="Wilkins M.J."/>
            <person name="Karaoz U."/>
            <person name="Brodie E.L."/>
            <person name="Williams K.H."/>
            <person name="Hubbard S.S."/>
            <person name="Banfield J.F."/>
        </authorList>
    </citation>
    <scope>NUCLEOTIDE SEQUENCE [LARGE SCALE GENOMIC DNA]</scope>
</reference>
<accession>A0A1G2ML82</accession>
<dbReference type="EMBL" id="MHRK01000009">
    <property type="protein sequence ID" value="OHA24504.1"/>
    <property type="molecule type" value="Genomic_DNA"/>
</dbReference>
<proteinExistence type="predicted"/>
<evidence type="ECO:0000313" key="1">
    <source>
        <dbReference type="EMBL" id="OHA24504.1"/>
    </source>
</evidence>
<evidence type="ECO:0000313" key="2">
    <source>
        <dbReference type="Proteomes" id="UP000177130"/>
    </source>
</evidence>
<dbReference type="Proteomes" id="UP000177130">
    <property type="component" value="Unassembled WGS sequence"/>
</dbReference>
<comment type="caution">
    <text evidence="1">The sequence shown here is derived from an EMBL/GenBank/DDBJ whole genome shotgun (WGS) entry which is preliminary data.</text>
</comment>